<accession>A0A8J3P9U0</accession>
<dbReference type="GO" id="GO:0003824">
    <property type="term" value="F:catalytic activity"/>
    <property type="evidence" value="ECO:0007669"/>
    <property type="project" value="UniProtKB-ARBA"/>
</dbReference>
<evidence type="ECO:0000313" key="2">
    <source>
        <dbReference type="EMBL" id="GIG07136.1"/>
    </source>
</evidence>
<comment type="caution">
    <text evidence="2">The sequence shown here is derived from an EMBL/GenBank/DDBJ whole genome shotgun (WGS) entry which is preliminary data.</text>
</comment>
<proteinExistence type="inferred from homology"/>
<dbReference type="Proteomes" id="UP000630887">
    <property type="component" value="Unassembled WGS sequence"/>
</dbReference>
<reference evidence="2 3" key="1">
    <citation type="submission" date="2021-01" db="EMBL/GenBank/DDBJ databases">
        <title>Whole genome shotgun sequence of Catellatospora coxensis NBRC 107359.</title>
        <authorList>
            <person name="Komaki H."/>
            <person name="Tamura T."/>
        </authorList>
    </citation>
    <scope>NUCLEOTIDE SEQUENCE [LARGE SCALE GENOMIC DNA]</scope>
    <source>
        <strain evidence="2 3">NBRC 107359</strain>
    </source>
</reference>
<evidence type="ECO:0000313" key="3">
    <source>
        <dbReference type="Proteomes" id="UP000630887"/>
    </source>
</evidence>
<evidence type="ECO:0000256" key="1">
    <source>
        <dbReference type="ARBA" id="ARBA00005254"/>
    </source>
</evidence>
<comment type="similarity">
    <text evidence="1">Belongs to the enoyl-CoA hydratase/isomerase family.</text>
</comment>
<protein>
    <submittedName>
        <fullName evidence="2">Enoyl-CoA hydratase</fullName>
    </submittedName>
</protein>
<dbReference type="AlphaFoldDB" id="A0A8J3P9U0"/>
<dbReference type="EMBL" id="BONI01000031">
    <property type="protein sequence ID" value="GIG07136.1"/>
    <property type="molecule type" value="Genomic_DNA"/>
</dbReference>
<organism evidence="2 3">
    <name type="scientific">Catellatospora coxensis</name>
    <dbReference type="NCBI Taxonomy" id="310354"/>
    <lineage>
        <taxon>Bacteria</taxon>
        <taxon>Bacillati</taxon>
        <taxon>Actinomycetota</taxon>
        <taxon>Actinomycetes</taxon>
        <taxon>Micromonosporales</taxon>
        <taxon>Micromonosporaceae</taxon>
        <taxon>Catellatospora</taxon>
    </lineage>
</organism>
<dbReference type="SUPFAM" id="SSF52096">
    <property type="entry name" value="ClpP/crotonase"/>
    <property type="match status" value="1"/>
</dbReference>
<dbReference type="InterPro" id="IPR051683">
    <property type="entry name" value="Enoyl-CoA_Hydratase/Isomerase"/>
</dbReference>
<dbReference type="PANTHER" id="PTHR42964">
    <property type="entry name" value="ENOYL-COA HYDRATASE"/>
    <property type="match status" value="1"/>
</dbReference>
<gene>
    <name evidence="2" type="ORF">Cco03nite_38360</name>
</gene>
<dbReference type="CDD" id="cd06558">
    <property type="entry name" value="crotonase-like"/>
    <property type="match status" value="1"/>
</dbReference>
<dbReference type="Gene3D" id="3.90.226.10">
    <property type="entry name" value="2-enoyl-CoA Hydratase, Chain A, domain 1"/>
    <property type="match status" value="1"/>
</dbReference>
<dbReference type="Pfam" id="PF00378">
    <property type="entry name" value="ECH_1"/>
    <property type="match status" value="1"/>
</dbReference>
<dbReference type="InterPro" id="IPR001753">
    <property type="entry name" value="Enoyl-CoA_hydra/iso"/>
</dbReference>
<dbReference type="PANTHER" id="PTHR42964:SF1">
    <property type="entry name" value="POLYKETIDE BIOSYNTHESIS ENOYL-COA HYDRATASE PKSH-RELATED"/>
    <property type="match status" value="1"/>
</dbReference>
<name>A0A8J3P9U0_9ACTN</name>
<sequence>MDAGTGHVTVRRGPAHVRAVLTRPAEGNTLTPGLIASLSEALDEAERTPDCRLFVLTAEGGSFCEGLDLADDDLVRRWDDAVAEQFHTLITRLRNSPLVTVALVGGPAAGGGVGLAVSCDLVYASPKASFRLTEVLLGLSPAMILPNIARRVGETLAFRLALLAEEVRAEDADRIGLVDAVTDDLDIMVRRTLTALGRMDPATIAQLKATRGLLFADEPRYSEYAKQLLGRRLGDPFVRNRIDRLRAEGLLR</sequence>
<dbReference type="InterPro" id="IPR029045">
    <property type="entry name" value="ClpP/crotonase-like_dom_sf"/>
</dbReference>
<keyword evidence="3" id="KW-1185">Reference proteome</keyword>
<dbReference type="RefSeq" id="WP_203693488.1">
    <property type="nucleotide sequence ID" value="NZ_BAAALC010000044.1"/>
</dbReference>